<dbReference type="PANTHER" id="PTHR36507:SF1">
    <property type="entry name" value="BLL1555 PROTEIN"/>
    <property type="match status" value="1"/>
</dbReference>
<feature type="domain" description="Blue (type 1) copper" evidence="6">
    <location>
        <begin position="42"/>
        <end position="133"/>
    </location>
</feature>
<sequence length="171" mass="18592">MMLTRRHALQVGGASIALLALHSRVFAASDVVDIVMAGRPDGSHVWFDPIGVHIQPGQTVRWTNNDPSNAHTSTAYHPSILDRPRRIPNGARPWDSGYLMPGESFEVKLTVTGVYDYYCQPHEQAGMVGRIVVGHPPDRDYPATVRAGLAPLPAAALAYMPTISDILASTR</sequence>
<dbReference type="CDD" id="cd04220">
    <property type="entry name" value="Halocyanin"/>
    <property type="match status" value="1"/>
</dbReference>
<evidence type="ECO:0000313" key="7">
    <source>
        <dbReference type="EMBL" id="WDR04314.1"/>
    </source>
</evidence>
<dbReference type="InterPro" id="IPR052721">
    <property type="entry name" value="ET_Amicyanin"/>
</dbReference>
<keyword evidence="4" id="KW-0186">Copper</keyword>
<protein>
    <submittedName>
        <fullName evidence="7">Plastocyanin/azurin family copper-binding protein</fullName>
    </submittedName>
</protein>
<dbReference type="EMBL" id="CP118246">
    <property type="protein sequence ID" value="WDR04314.1"/>
    <property type="molecule type" value="Genomic_DNA"/>
</dbReference>
<accession>A0ABY7YTM8</accession>
<feature type="chain" id="PRO_5045347513" evidence="5">
    <location>
        <begin position="28"/>
        <end position="171"/>
    </location>
</feature>
<dbReference type="Proteomes" id="UP001220530">
    <property type="component" value="Chromosome"/>
</dbReference>
<evidence type="ECO:0000256" key="5">
    <source>
        <dbReference type="SAM" id="SignalP"/>
    </source>
</evidence>
<dbReference type="PANTHER" id="PTHR36507">
    <property type="entry name" value="BLL1555 PROTEIN"/>
    <property type="match status" value="1"/>
</dbReference>
<dbReference type="Pfam" id="PF00127">
    <property type="entry name" value="Copper-bind"/>
    <property type="match status" value="1"/>
</dbReference>
<evidence type="ECO:0000259" key="6">
    <source>
        <dbReference type="Pfam" id="PF00127"/>
    </source>
</evidence>
<reference evidence="7 8" key="1">
    <citation type="submission" date="2023-02" db="EMBL/GenBank/DDBJ databases">
        <title>Devosia algicola sp. nov., isolated from the phycosphere of marine algae.</title>
        <authorList>
            <person name="Kim J.M."/>
            <person name="Lee J.K."/>
            <person name="Choi B.J."/>
            <person name="Bayburt H."/>
            <person name="Jeon C.O."/>
        </authorList>
    </citation>
    <scope>NUCLEOTIDE SEQUENCE [LARGE SCALE GENOMIC DNA]</scope>
    <source>
        <strain evidence="7 8">G20-9</strain>
    </source>
</reference>
<dbReference type="InterPro" id="IPR002387">
    <property type="entry name" value="Plastocyanin"/>
</dbReference>
<keyword evidence="1" id="KW-0813">Transport</keyword>
<organism evidence="7 8">
    <name type="scientific">Devosia algicola</name>
    <dbReference type="NCBI Taxonomy" id="3026418"/>
    <lineage>
        <taxon>Bacteria</taxon>
        <taxon>Pseudomonadati</taxon>
        <taxon>Pseudomonadota</taxon>
        <taxon>Alphaproteobacteria</taxon>
        <taxon>Hyphomicrobiales</taxon>
        <taxon>Devosiaceae</taxon>
        <taxon>Devosia</taxon>
    </lineage>
</organism>
<keyword evidence="2" id="KW-0479">Metal-binding</keyword>
<feature type="signal peptide" evidence="5">
    <location>
        <begin position="1"/>
        <end position="27"/>
    </location>
</feature>
<evidence type="ECO:0000313" key="8">
    <source>
        <dbReference type="Proteomes" id="UP001220530"/>
    </source>
</evidence>
<dbReference type="SUPFAM" id="SSF49503">
    <property type="entry name" value="Cupredoxins"/>
    <property type="match status" value="1"/>
</dbReference>
<evidence type="ECO:0000256" key="2">
    <source>
        <dbReference type="ARBA" id="ARBA00022723"/>
    </source>
</evidence>
<evidence type="ECO:0000256" key="4">
    <source>
        <dbReference type="ARBA" id="ARBA00023008"/>
    </source>
</evidence>
<dbReference type="InterPro" id="IPR008972">
    <property type="entry name" value="Cupredoxin"/>
</dbReference>
<dbReference type="Gene3D" id="2.60.40.420">
    <property type="entry name" value="Cupredoxins - blue copper proteins"/>
    <property type="match status" value="1"/>
</dbReference>
<keyword evidence="8" id="KW-1185">Reference proteome</keyword>
<dbReference type="PROSITE" id="PS00196">
    <property type="entry name" value="COPPER_BLUE"/>
    <property type="match status" value="1"/>
</dbReference>
<evidence type="ECO:0000256" key="3">
    <source>
        <dbReference type="ARBA" id="ARBA00022982"/>
    </source>
</evidence>
<evidence type="ECO:0000256" key="1">
    <source>
        <dbReference type="ARBA" id="ARBA00022448"/>
    </source>
</evidence>
<dbReference type="InterPro" id="IPR000923">
    <property type="entry name" value="BlueCu_1"/>
</dbReference>
<proteinExistence type="predicted"/>
<dbReference type="PRINTS" id="PR00157">
    <property type="entry name" value="PLASTOCYANIN"/>
</dbReference>
<gene>
    <name evidence="7" type="ORF">PSQ19_12355</name>
</gene>
<keyword evidence="5" id="KW-0732">Signal</keyword>
<dbReference type="InterPro" id="IPR028871">
    <property type="entry name" value="BlueCu_1_BS"/>
</dbReference>
<keyword evidence="3" id="KW-0249">Electron transport</keyword>
<name>A0ABY7YTM8_9HYPH</name>